<accession>A0ABN0Y818</accession>
<comment type="caution">
    <text evidence="1">The sequence shown here is derived from an EMBL/GenBank/DDBJ whole genome shotgun (WGS) entry which is preliminary data.</text>
</comment>
<proteinExistence type="predicted"/>
<evidence type="ECO:0008006" key="3">
    <source>
        <dbReference type="Google" id="ProtNLM"/>
    </source>
</evidence>
<reference evidence="1 2" key="1">
    <citation type="journal article" date="2019" name="Int. J. Syst. Evol. Microbiol.">
        <title>The Global Catalogue of Microorganisms (GCM) 10K type strain sequencing project: providing services to taxonomists for standard genome sequencing and annotation.</title>
        <authorList>
            <consortium name="The Broad Institute Genomics Platform"/>
            <consortium name="The Broad Institute Genome Sequencing Center for Infectious Disease"/>
            <person name="Wu L."/>
            <person name="Ma J."/>
        </authorList>
    </citation>
    <scope>NUCLEOTIDE SEQUENCE [LARGE SCALE GENOMIC DNA]</scope>
    <source>
        <strain evidence="1 2">JCM 13476</strain>
    </source>
</reference>
<name>A0ABN0Y818_9CAUL</name>
<protein>
    <recommendedName>
        <fullName evidence="3">DUF922 domain-containing protein</fullName>
    </recommendedName>
</protein>
<dbReference type="Proteomes" id="UP001500791">
    <property type="component" value="Unassembled WGS sequence"/>
</dbReference>
<sequence length="135" mass="15247">MNAARPTSRSGTRHDAYTAWNFQPTFMRQNGEFIPESADILYSITITLPDLETRDQLSRRDRADWDRYFAALLSYEVNHALIVEEGAKRIKTAMRATSTCEDRQATAQAGMDEVTAASAHYDRLTRHGASEGITF</sequence>
<evidence type="ECO:0000313" key="1">
    <source>
        <dbReference type="EMBL" id="GAA0386619.1"/>
    </source>
</evidence>
<evidence type="ECO:0000313" key="2">
    <source>
        <dbReference type="Proteomes" id="UP001500791"/>
    </source>
</evidence>
<dbReference type="EMBL" id="BAAAEJ010000004">
    <property type="protein sequence ID" value="GAA0386619.1"/>
    <property type="molecule type" value="Genomic_DNA"/>
</dbReference>
<organism evidence="1 2">
    <name type="scientific">Brevundimonas terrae</name>
    <dbReference type="NCBI Taxonomy" id="363631"/>
    <lineage>
        <taxon>Bacteria</taxon>
        <taxon>Pseudomonadati</taxon>
        <taxon>Pseudomonadota</taxon>
        <taxon>Alphaproteobacteria</taxon>
        <taxon>Caulobacterales</taxon>
        <taxon>Caulobacteraceae</taxon>
        <taxon>Brevundimonas</taxon>
    </lineage>
</organism>
<gene>
    <name evidence="1" type="ORF">GCM10009093_11810</name>
</gene>
<dbReference type="InterPro" id="IPR010321">
    <property type="entry name" value="DUF922"/>
</dbReference>
<keyword evidence="2" id="KW-1185">Reference proteome</keyword>
<dbReference type="Pfam" id="PF06037">
    <property type="entry name" value="DUF922"/>
    <property type="match status" value="1"/>
</dbReference>